<name>A0A8X6WQS6_9ARAC</name>
<dbReference type="EMBL" id="BMAV01001196">
    <property type="protein sequence ID" value="GFY39070.1"/>
    <property type="molecule type" value="Genomic_DNA"/>
</dbReference>
<keyword evidence="2" id="KW-1185">Reference proteome</keyword>
<dbReference type="Proteomes" id="UP000886998">
    <property type="component" value="Unassembled WGS sequence"/>
</dbReference>
<sequence length="82" mass="8856">MLKETEDPTYRSPRAVAFSGGVGGRGALRVKEDAHRVDERHDAVVGAGWSPLAFEMADRALSGDPNTIYFPAAPLQCERNLG</sequence>
<evidence type="ECO:0000313" key="1">
    <source>
        <dbReference type="EMBL" id="GFY39070.1"/>
    </source>
</evidence>
<comment type="caution">
    <text evidence="1">The sequence shown here is derived from an EMBL/GenBank/DDBJ whole genome shotgun (WGS) entry which is preliminary data.</text>
</comment>
<proteinExistence type="predicted"/>
<protein>
    <submittedName>
        <fullName evidence="1">Uncharacterized protein</fullName>
    </submittedName>
</protein>
<reference evidence="1" key="1">
    <citation type="submission" date="2020-08" db="EMBL/GenBank/DDBJ databases">
        <title>Multicomponent nature underlies the extraordinary mechanical properties of spider dragline silk.</title>
        <authorList>
            <person name="Kono N."/>
            <person name="Nakamura H."/>
            <person name="Mori M."/>
            <person name="Yoshida Y."/>
            <person name="Ohtoshi R."/>
            <person name="Malay A.D."/>
            <person name="Moran D.A.P."/>
            <person name="Tomita M."/>
            <person name="Numata K."/>
            <person name="Arakawa K."/>
        </authorList>
    </citation>
    <scope>NUCLEOTIDE SEQUENCE</scope>
</reference>
<dbReference type="AlphaFoldDB" id="A0A8X6WQS6"/>
<organism evidence="1 2">
    <name type="scientific">Trichonephila inaurata madagascariensis</name>
    <dbReference type="NCBI Taxonomy" id="2747483"/>
    <lineage>
        <taxon>Eukaryota</taxon>
        <taxon>Metazoa</taxon>
        <taxon>Ecdysozoa</taxon>
        <taxon>Arthropoda</taxon>
        <taxon>Chelicerata</taxon>
        <taxon>Arachnida</taxon>
        <taxon>Araneae</taxon>
        <taxon>Araneomorphae</taxon>
        <taxon>Entelegynae</taxon>
        <taxon>Araneoidea</taxon>
        <taxon>Nephilidae</taxon>
        <taxon>Trichonephila</taxon>
        <taxon>Trichonephila inaurata</taxon>
    </lineage>
</organism>
<gene>
    <name evidence="1" type="ORF">TNIN_221381</name>
</gene>
<accession>A0A8X6WQS6</accession>
<evidence type="ECO:0000313" key="2">
    <source>
        <dbReference type="Proteomes" id="UP000886998"/>
    </source>
</evidence>